<evidence type="ECO:0000256" key="1">
    <source>
        <dbReference type="SAM" id="MobiDB-lite"/>
    </source>
</evidence>
<name>A0A9W9YJF7_9CNID</name>
<organism evidence="2 3">
    <name type="scientific">Desmophyllum pertusum</name>
    <dbReference type="NCBI Taxonomy" id="174260"/>
    <lineage>
        <taxon>Eukaryota</taxon>
        <taxon>Metazoa</taxon>
        <taxon>Cnidaria</taxon>
        <taxon>Anthozoa</taxon>
        <taxon>Hexacorallia</taxon>
        <taxon>Scleractinia</taxon>
        <taxon>Caryophylliina</taxon>
        <taxon>Caryophylliidae</taxon>
        <taxon>Desmophyllum</taxon>
    </lineage>
</organism>
<gene>
    <name evidence="2" type="ORF">OS493_032136</name>
</gene>
<dbReference type="OrthoDB" id="261614at2759"/>
<dbReference type="Gene3D" id="3.90.320.10">
    <property type="match status" value="1"/>
</dbReference>
<dbReference type="InterPro" id="IPR051703">
    <property type="entry name" value="NF-kappa-B_Signaling_Reg"/>
</dbReference>
<dbReference type="InterPro" id="IPR011335">
    <property type="entry name" value="Restrct_endonuc-II-like"/>
</dbReference>
<dbReference type="PANTHER" id="PTHR46609">
    <property type="entry name" value="EXONUCLEASE, PHAGE-TYPE/RECB, C-TERMINAL DOMAIN-CONTAINING PROTEIN"/>
    <property type="match status" value="1"/>
</dbReference>
<evidence type="ECO:0000313" key="3">
    <source>
        <dbReference type="Proteomes" id="UP001163046"/>
    </source>
</evidence>
<dbReference type="EMBL" id="MU827340">
    <property type="protein sequence ID" value="KAJ7353860.1"/>
    <property type="molecule type" value="Genomic_DNA"/>
</dbReference>
<dbReference type="SUPFAM" id="SSF52980">
    <property type="entry name" value="Restriction endonuclease-like"/>
    <property type="match status" value="1"/>
</dbReference>
<accession>A0A9W9YJF7</accession>
<reference evidence="2" key="1">
    <citation type="submission" date="2023-01" db="EMBL/GenBank/DDBJ databases">
        <title>Genome assembly of the deep-sea coral Lophelia pertusa.</title>
        <authorList>
            <person name="Herrera S."/>
            <person name="Cordes E."/>
        </authorList>
    </citation>
    <scope>NUCLEOTIDE SEQUENCE</scope>
    <source>
        <strain evidence="2">USNM1676648</strain>
        <tissue evidence="2">Polyp</tissue>
    </source>
</reference>
<feature type="region of interest" description="Disordered" evidence="1">
    <location>
        <begin position="162"/>
        <end position="182"/>
    </location>
</feature>
<dbReference type="InterPro" id="IPR011604">
    <property type="entry name" value="PDDEXK-like_dom_sf"/>
</dbReference>
<feature type="non-terminal residue" evidence="2">
    <location>
        <position position="182"/>
    </location>
</feature>
<dbReference type="AlphaFoldDB" id="A0A9W9YJF7"/>
<sequence length="182" mass="20422">MALAQILTPGLNPFPCWKKFGRSPQGSYASYQLSVTEDNFKVYCDITSVTRVNPGNHSEQIITYLSRFPLKSSDEQFEMPTEISEAEKSLLDSLQVDADKLNDIERKTRGQSDCPEWKAERKFRFTASNFGQIRDRKRHHENLASKGFESGHVISLDAPYLGASPDGKVIDPGCSEPFGLSE</sequence>
<protein>
    <submittedName>
        <fullName evidence="2">Uncharacterized protein</fullName>
    </submittedName>
</protein>
<dbReference type="GO" id="GO:0006281">
    <property type="term" value="P:DNA repair"/>
    <property type="evidence" value="ECO:0007669"/>
    <property type="project" value="UniProtKB-ARBA"/>
</dbReference>
<keyword evidence="3" id="KW-1185">Reference proteome</keyword>
<evidence type="ECO:0000313" key="2">
    <source>
        <dbReference type="EMBL" id="KAJ7353860.1"/>
    </source>
</evidence>
<proteinExistence type="predicted"/>
<dbReference type="PANTHER" id="PTHR46609:SF8">
    <property type="entry name" value="YQAJ VIRAL RECOMBINASE DOMAIN-CONTAINING PROTEIN"/>
    <property type="match status" value="1"/>
</dbReference>
<comment type="caution">
    <text evidence="2">The sequence shown here is derived from an EMBL/GenBank/DDBJ whole genome shotgun (WGS) entry which is preliminary data.</text>
</comment>
<dbReference type="Proteomes" id="UP001163046">
    <property type="component" value="Unassembled WGS sequence"/>
</dbReference>